<evidence type="ECO:0000259" key="2">
    <source>
        <dbReference type="Pfam" id="PF03050"/>
    </source>
</evidence>
<evidence type="ECO:0000256" key="1">
    <source>
        <dbReference type="SAM" id="MobiDB-lite"/>
    </source>
</evidence>
<comment type="caution">
    <text evidence="3">The sequence shown here is derived from an EMBL/GenBank/DDBJ whole genome shotgun (WGS) entry which is preliminary data.</text>
</comment>
<feature type="compositionally biased region" description="Low complexity" evidence="1">
    <location>
        <begin position="33"/>
        <end position="54"/>
    </location>
</feature>
<feature type="region of interest" description="Disordered" evidence="1">
    <location>
        <begin position="1"/>
        <end position="84"/>
    </location>
</feature>
<dbReference type="EMBL" id="VBAL01000307">
    <property type="protein sequence ID" value="TMI94981.1"/>
    <property type="molecule type" value="Genomic_DNA"/>
</dbReference>
<organism evidence="3 4">
    <name type="scientific">Candidatus Segetimicrobium genomatis</name>
    <dbReference type="NCBI Taxonomy" id="2569760"/>
    <lineage>
        <taxon>Bacteria</taxon>
        <taxon>Bacillati</taxon>
        <taxon>Candidatus Sysuimicrobiota</taxon>
        <taxon>Candidatus Sysuimicrobiia</taxon>
        <taxon>Candidatus Sysuimicrobiales</taxon>
        <taxon>Candidatus Segetimicrobiaceae</taxon>
        <taxon>Candidatus Segetimicrobium</taxon>
    </lineage>
</organism>
<reference evidence="3 4" key="1">
    <citation type="journal article" date="2019" name="Nat. Microbiol.">
        <title>Mediterranean grassland soil C-N compound turnover is dependent on rainfall and depth, and is mediated by genomically divergent microorganisms.</title>
        <authorList>
            <person name="Diamond S."/>
            <person name="Andeer P.F."/>
            <person name="Li Z."/>
            <person name="Crits-Christoph A."/>
            <person name="Burstein D."/>
            <person name="Anantharaman K."/>
            <person name="Lane K.R."/>
            <person name="Thomas B.C."/>
            <person name="Pan C."/>
            <person name="Northen T.R."/>
            <person name="Banfield J.F."/>
        </authorList>
    </citation>
    <scope>NUCLEOTIDE SEQUENCE [LARGE SCALE GENOMIC DNA]</scope>
    <source>
        <strain evidence="3">NP_4</strain>
    </source>
</reference>
<accession>A0A537KGT4</accession>
<evidence type="ECO:0000313" key="3">
    <source>
        <dbReference type="EMBL" id="TMI94981.1"/>
    </source>
</evidence>
<dbReference type="InterPro" id="IPR004291">
    <property type="entry name" value="Transposase_IS66_central"/>
</dbReference>
<feature type="compositionally biased region" description="Low complexity" evidence="1">
    <location>
        <begin position="73"/>
        <end position="83"/>
    </location>
</feature>
<dbReference type="Pfam" id="PF03050">
    <property type="entry name" value="DDE_Tnp_IS66"/>
    <property type="match status" value="1"/>
</dbReference>
<feature type="domain" description="Transposase IS66 central" evidence="2">
    <location>
        <begin position="159"/>
        <end position="414"/>
    </location>
</feature>
<name>A0A537KGT4_9BACT</name>
<feature type="non-terminal residue" evidence="3">
    <location>
        <position position="465"/>
    </location>
</feature>
<proteinExistence type="predicted"/>
<evidence type="ECO:0000313" key="4">
    <source>
        <dbReference type="Proteomes" id="UP000319353"/>
    </source>
</evidence>
<sequence length="465" mass="51448">MVLSDHGRSYPHPGAGARKCPAARTSPAAGGRQRPVAQAGGAVAARAGGVEARPPGAPAPGPPGRQGREQHAARAQAGAWRQRPPLSGEVHHSLRHCPGCSQPVVPTGVVKTHYVEEVVPARRRVVAHRRYGYFCPGCAREGVAPLPAELGPAPKLDIGVHALVVSLHYEYGLSYGQIAAYLAQHCEFPLSTGAIAQICTRTAQRTAGAEQELQAMAQQSPVLHMDETTWWTEGVLHYVWLVATAAFSWFRVDARRSHQVIVEMLGQETRIVVSDFYSAYRACTWLLHQWCWAHLIRDAKRVAEVAPSAARAEFRDRLVAIYKAAIEAQSRAGPQGPQARRVICQRLGRLMRCPRYTEDTELKRLQTRLQQEFAAYLTFLDHPEVAPDNNRAERDLRPAVLLRKRSLQTRSEVGEVAFAHWMSLTQTLRKQGLELEPWLRQALAAYWHGTPLPSLFTPETAAHVP</sequence>
<dbReference type="InterPro" id="IPR052344">
    <property type="entry name" value="Transposase-related"/>
</dbReference>
<protein>
    <submittedName>
        <fullName evidence="3">IS66 family transposase</fullName>
    </submittedName>
</protein>
<gene>
    <name evidence="3" type="ORF">E6H01_14660</name>
</gene>
<dbReference type="NCBIfam" id="NF033517">
    <property type="entry name" value="transpos_IS66"/>
    <property type="match status" value="1"/>
</dbReference>
<dbReference type="Proteomes" id="UP000319353">
    <property type="component" value="Unassembled WGS sequence"/>
</dbReference>
<dbReference type="PANTHER" id="PTHR33678">
    <property type="entry name" value="BLL1576 PROTEIN"/>
    <property type="match status" value="1"/>
</dbReference>
<dbReference type="PANTHER" id="PTHR33678:SF2">
    <property type="match status" value="1"/>
</dbReference>
<dbReference type="AlphaFoldDB" id="A0A537KGT4"/>